<dbReference type="PANTHER" id="PTHR30268:SF0">
    <property type="entry name" value="L-RHAMNOSE ISOMERASE"/>
    <property type="match status" value="1"/>
</dbReference>
<evidence type="ECO:0000259" key="4">
    <source>
        <dbReference type="Pfam" id="PF01261"/>
    </source>
</evidence>
<name>A0ABQ6FQX6_9CHLR</name>
<dbReference type="Pfam" id="PF01261">
    <property type="entry name" value="AP_endonuc_2"/>
    <property type="match status" value="1"/>
</dbReference>
<evidence type="ECO:0000256" key="1">
    <source>
        <dbReference type="ARBA" id="ARBA00022723"/>
    </source>
</evidence>
<gene>
    <name evidence="5" type="ORF">KDH_29290</name>
</gene>
<sequence>MGISAYTFFEQQQADRGIDLEQVKQQIKALKIETPSWGYGDSGTRFKVFQQVGVPRNPFEKLEDAAQVHRVTGACPSVALHIPWDKVENYDQLRSHAESLGLTLGAINPNLFQGDAYIFGSLCNSNEDIRLQAVNHVLECVDIARATGSSLISLWLADGTNYPGQDNIRERKHRLLSSLQKIYQAMDPHMRLLIEYKFFEPAFYHTDLGDWGMAYNMALKLGEQAQVLVDTGHHAQGTNVEQIVAYLLDEQKLGGFHFNSRKYADDDLIVGSTNPYELFLIFYQILDASRANDAGVRQTAANIAYMIDQSHCIEPKIPAMIRSILNVQTQFAKALLIDFSAVKRAQEQQDVLAAENAVREAFEFDVTPLLYAVREEIGVPVDPMRAYLQSDYGQRILARGKGGASW</sequence>
<keyword evidence="1" id="KW-0479">Metal-binding</keyword>
<dbReference type="SUPFAM" id="SSF51658">
    <property type="entry name" value="Xylose isomerase-like"/>
    <property type="match status" value="1"/>
</dbReference>
<comment type="caution">
    <text evidence="5">The sequence shown here is derived from an EMBL/GenBank/DDBJ whole genome shotgun (WGS) entry which is preliminary data.</text>
</comment>
<accession>A0ABQ6FQX6</accession>
<dbReference type="NCBIfam" id="TIGR02635">
    <property type="entry name" value="RhaI_grampos"/>
    <property type="match status" value="1"/>
</dbReference>
<evidence type="ECO:0000256" key="2">
    <source>
        <dbReference type="ARBA" id="ARBA00023211"/>
    </source>
</evidence>
<dbReference type="InterPro" id="IPR036237">
    <property type="entry name" value="Xyl_isomerase-like_sf"/>
</dbReference>
<protein>
    <submittedName>
        <fullName evidence="5">L-rhamnose isomerase</fullName>
    </submittedName>
</protein>
<dbReference type="RefSeq" id="WP_338251074.1">
    <property type="nucleotide sequence ID" value="NZ_BSRI01000002.1"/>
</dbReference>
<dbReference type="InterPro" id="IPR050337">
    <property type="entry name" value="L-rhamnose_isomerase"/>
</dbReference>
<dbReference type="InterPro" id="IPR013457">
    <property type="entry name" value="Rhamnose_iso-rel"/>
</dbReference>
<evidence type="ECO:0000256" key="3">
    <source>
        <dbReference type="ARBA" id="ARBA00023235"/>
    </source>
</evidence>
<feature type="domain" description="Xylose isomerase-like TIM barrel" evidence="4">
    <location>
        <begin position="88"/>
        <end position="266"/>
    </location>
</feature>
<dbReference type="GO" id="GO:0016853">
    <property type="term" value="F:isomerase activity"/>
    <property type="evidence" value="ECO:0007669"/>
    <property type="project" value="UniProtKB-KW"/>
</dbReference>
<organism evidence="5 6">
    <name type="scientific">Dictyobacter halimunensis</name>
    <dbReference type="NCBI Taxonomy" id="3026934"/>
    <lineage>
        <taxon>Bacteria</taxon>
        <taxon>Bacillati</taxon>
        <taxon>Chloroflexota</taxon>
        <taxon>Ktedonobacteria</taxon>
        <taxon>Ktedonobacterales</taxon>
        <taxon>Dictyobacteraceae</taxon>
        <taxon>Dictyobacter</taxon>
    </lineage>
</organism>
<keyword evidence="2" id="KW-0464">Manganese</keyword>
<reference evidence="5 6" key="1">
    <citation type="submission" date="2023-02" db="EMBL/GenBank/DDBJ databases">
        <title>Dictyobacter halimunensis sp. nov., a new member of the class Ktedonobacteria from forest soil in a geothermal area.</title>
        <authorList>
            <person name="Rachmania M.K."/>
            <person name="Ningsih F."/>
            <person name="Sakai Y."/>
            <person name="Yabe S."/>
            <person name="Yokota A."/>
            <person name="Sjamsuridzal W."/>
        </authorList>
    </citation>
    <scope>NUCLEOTIDE SEQUENCE [LARGE SCALE GENOMIC DNA]</scope>
    <source>
        <strain evidence="5 6">S3.2.2.5</strain>
    </source>
</reference>
<keyword evidence="3 5" id="KW-0413">Isomerase</keyword>
<dbReference type="Proteomes" id="UP001344906">
    <property type="component" value="Unassembled WGS sequence"/>
</dbReference>
<evidence type="ECO:0000313" key="5">
    <source>
        <dbReference type="EMBL" id="GLV56085.1"/>
    </source>
</evidence>
<dbReference type="PANTHER" id="PTHR30268">
    <property type="entry name" value="L-RHAMNOSE ISOMERASE"/>
    <property type="match status" value="1"/>
</dbReference>
<proteinExistence type="predicted"/>
<evidence type="ECO:0000313" key="6">
    <source>
        <dbReference type="Proteomes" id="UP001344906"/>
    </source>
</evidence>
<dbReference type="InterPro" id="IPR013022">
    <property type="entry name" value="Xyl_isomerase-like_TIM-brl"/>
</dbReference>
<dbReference type="EMBL" id="BSRI01000002">
    <property type="protein sequence ID" value="GLV56085.1"/>
    <property type="molecule type" value="Genomic_DNA"/>
</dbReference>
<dbReference type="Gene3D" id="3.20.20.150">
    <property type="entry name" value="Divalent-metal-dependent TIM barrel enzymes"/>
    <property type="match status" value="1"/>
</dbReference>
<keyword evidence="6" id="KW-1185">Reference proteome</keyword>